<organism evidence="1 2">
    <name type="scientific">Halomonas caseinilytica</name>
    <dbReference type="NCBI Taxonomy" id="438744"/>
    <lineage>
        <taxon>Bacteria</taxon>
        <taxon>Pseudomonadati</taxon>
        <taxon>Pseudomonadota</taxon>
        <taxon>Gammaproteobacteria</taxon>
        <taxon>Oceanospirillales</taxon>
        <taxon>Halomonadaceae</taxon>
        <taxon>Halomonas</taxon>
    </lineage>
</organism>
<reference evidence="2" key="1">
    <citation type="submission" date="2016-11" db="EMBL/GenBank/DDBJ databases">
        <authorList>
            <person name="Varghese N."/>
            <person name="Submissions S."/>
        </authorList>
    </citation>
    <scope>NUCLEOTIDE SEQUENCE [LARGE SCALE GENOMIC DNA]</scope>
    <source>
        <strain evidence="2">ALO Sharm</strain>
    </source>
</reference>
<proteinExistence type="predicted"/>
<evidence type="ECO:0000313" key="2">
    <source>
        <dbReference type="Proteomes" id="UP000184248"/>
    </source>
</evidence>
<dbReference type="EMBL" id="FRAL01000004">
    <property type="protein sequence ID" value="SHK58542.1"/>
    <property type="molecule type" value="Genomic_DNA"/>
</dbReference>
<sequence length="100" mass="10856">MGKSEFLSGSILHHACVIARLLECLFYQEASGGRLVEAFQQVVLGASLLTVLHDVCGDVGRSLALARMIHALSIGMHACPQHQTKCANHPWLHVGSLHFL</sequence>
<evidence type="ECO:0000313" key="1">
    <source>
        <dbReference type="EMBL" id="SHK58542.1"/>
    </source>
</evidence>
<keyword evidence="2" id="KW-1185">Reference proteome</keyword>
<protein>
    <submittedName>
        <fullName evidence="1">Uncharacterized protein</fullName>
    </submittedName>
</protein>
<dbReference type="Proteomes" id="UP000184248">
    <property type="component" value="Unassembled WGS sequence"/>
</dbReference>
<accession>A0A1M6TND2</accession>
<name>A0A1M6TND2_9GAMM</name>
<gene>
    <name evidence="1" type="ORF">SAMN05192556_1043</name>
</gene>
<dbReference type="AlphaFoldDB" id="A0A1M6TND2"/>